<dbReference type="EMBL" id="MASW01000005">
    <property type="protein sequence ID" value="PXY22999.1"/>
    <property type="molecule type" value="Genomic_DNA"/>
</dbReference>
<sequence>MLTAAALAVVAMVTASVVILFGGGDRGTAGETEGGPEAERIAADFLTAFAHRNAASASAWTDDPRAARRVLTEAVADLGATAVETGAATVRPAGDGAMTGSFTVRWTLGEGRVWTYENTLELRLTDRGWRVRWTPALIHPRLREGQRLVLRTHPGTPAAVDRDGTPLLVWRHDGPRAAPGVEAPVLLPGMARVTREHGGGNGWSVVLVDARGGERQRLTGERGGDSRPLASTLSIPVQRAAQAAVDGAGAPAMLVAIQPSTGELLAVAQSTEAGAAPGALTGLYAPGSTFKIATATAVLEHGVAAPDTVLPCPGTARIGTRTIPNDDRFDLGAVPLHTAFAHSCNTTFARLAADLPHDALATAASQLGLNADFTIPGITTEAGKVEAAADPVRRLEDGIGQGRVQASPFGVALMAATVARGAPVTPTLWRDVETTVGTGYQAPSPAVLDAVRAMMRETVTSGTAQALAGLGEVHGKTGTAQLPDRTQAHGWFAGYRGDLAFAVLVQGAGSSRPAVDAGAAFLAAVS</sequence>
<dbReference type="GO" id="GO:0008658">
    <property type="term" value="F:penicillin binding"/>
    <property type="evidence" value="ECO:0007669"/>
    <property type="project" value="InterPro"/>
</dbReference>
<dbReference type="AlphaFoldDB" id="A0A2V4ARK3"/>
<feature type="domain" description="NTF2-like N-terminal transpeptidase" evidence="2">
    <location>
        <begin position="38"/>
        <end position="146"/>
    </location>
</feature>
<dbReference type="GO" id="GO:0005886">
    <property type="term" value="C:plasma membrane"/>
    <property type="evidence" value="ECO:0007669"/>
    <property type="project" value="TreeGrafter"/>
</dbReference>
<gene>
    <name evidence="3" type="ORF">BAY60_23685</name>
</gene>
<comment type="caution">
    <text evidence="3">The sequence shown here is derived from an EMBL/GenBank/DDBJ whole genome shotgun (WGS) entry which is preliminary data.</text>
</comment>
<evidence type="ECO:0000313" key="4">
    <source>
        <dbReference type="Proteomes" id="UP000249915"/>
    </source>
</evidence>
<dbReference type="Pfam" id="PF00905">
    <property type="entry name" value="Transpeptidase"/>
    <property type="match status" value="1"/>
</dbReference>
<feature type="domain" description="Penicillin-binding protein transpeptidase" evidence="1">
    <location>
        <begin position="253"/>
        <end position="509"/>
    </location>
</feature>
<organism evidence="3 4">
    <name type="scientific">Prauserella muralis</name>
    <dbReference type="NCBI Taxonomy" id="588067"/>
    <lineage>
        <taxon>Bacteria</taxon>
        <taxon>Bacillati</taxon>
        <taxon>Actinomycetota</taxon>
        <taxon>Actinomycetes</taxon>
        <taxon>Pseudonocardiales</taxon>
        <taxon>Pseudonocardiaceae</taxon>
        <taxon>Prauserella</taxon>
    </lineage>
</organism>
<dbReference type="Pfam" id="PF05223">
    <property type="entry name" value="MecA_N"/>
    <property type="match status" value="1"/>
</dbReference>
<dbReference type="InterPro" id="IPR001460">
    <property type="entry name" value="PCN-bd_Tpept"/>
</dbReference>
<dbReference type="InterPro" id="IPR007887">
    <property type="entry name" value="MecA_N"/>
</dbReference>
<proteinExistence type="predicted"/>
<accession>A0A2V4ARK3</accession>
<dbReference type="Proteomes" id="UP000249915">
    <property type="component" value="Unassembled WGS sequence"/>
</dbReference>
<dbReference type="Gene3D" id="3.40.710.10">
    <property type="entry name" value="DD-peptidase/beta-lactamase superfamily"/>
    <property type="match status" value="1"/>
</dbReference>
<dbReference type="GO" id="GO:0071555">
    <property type="term" value="P:cell wall organization"/>
    <property type="evidence" value="ECO:0007669"/>
    <property type="project" value="TreeGrafter"/>
</dbReference>
<dbReference type="InterPro" id="IPR050515">
    <property type="entry name" value="Beta-lactam/transpept"/>
</dbReference>
<dbReference type="PANTHER" id="PTHR30627:SF24">
    <property type="entry name" value="PENICILLIN-BINDING PROTEIN 4B"/>
    <property type="match status" value="1"/>
</dbReference>
<reference evidence="3 4" key="1">
    <citation type="submission" date="2016-07" db="EMBL/GenBank/DDBJ databases">
        <title>Draft genome sequence of Prauserella muralis DSM 45305, isolated from a mould-covered wall in an indoor environment.</title>
        <authorList>
            <person name="Ruckert C."/>
            <person name="Albersmeier A."/>
            <person name="Jiang C.-L."/>
            <person name="Jiang Y."/>
            <person name="Kalinowski J."/>
            <person name="Schneider O."/>
            <person name="Winkler A."/>
            <person name="Zotchev S.B."/>
        </authorList>
    </citation>
    <scope>NUCLEOTIDE SEQUENCE [LARGE SCALE GENOMIC DNA]</scope>
    <source>
        <strain evidence="3 4">DSM 45305</strain>
    </source>
</reference>
<dbReference type="OrthoDB" id="5241017at2"/>
<dbReference type="GO" id="GO:0046677">
    <property type="term" value="P:response to antibiotic"/>
    <property type="evidence" value="ECO:0007669"/>
    <property type="project" value="InterPro"/>
</dbReference>
<dbReference type="SUPFAM" id="SSF56601">
    <property type="entry name" value="beta-lactamase/transpeptidase-like"/>
    <property type="match status" value="1"/>
</dbReference>
<evidence type="ECO:0000259" key="2">
    <source>
        <dbReference type="Pfam" id="PF05223"/>
    </source>
</evidence>
<protein>
    <submittedName>
        <fullName evidence="3">Penicillin-binding protein</fullName>
    </submittedName>
</protein>
<evidence type="ECO:0000313" key="3">
    <source>
        <dbReference type="EMBL" id="PXY22999.1"/>
    </source>
</evidence>
<dbReference type="GO" id="GO:0071972">
    <property type="term" value="F:peptidoglycan L,D-transpeptidase activity"/>
    <property type="evidence" value="ECO:0007669"/>
    <property type="project" value="TreeGrafter"/>
</dbReference>
<keyword evidence="4" id="KW-1185">Reference proteome</keyword>
<evidence type="ECO:0000259" key="1">
    <source>
        <dbReference type="Pfam" id="PF00905"/>
    </source>
</evidence>
<dbReference type="PANTHER" id="PTHR30627">
    <property type="entry name" value="PEPTIDOGLYCAN D,D-TRANSPEPTIDASE"/>
    <property type="match status" value="1"/>
</dbReference>
<name>A0A2V4ARK3_9PSEU</name>
<dbReference type="InterPro" id="IPR012338">
    <property type="entry name" value="Beta-lactam/transpept-like"/>
</dbReference>